<organism evidence="2 3">
    <name type="scientific">Lactarius akahatsu</name>
    <dbReference type="NCBI Taxonomy" id="416441"/>
    <lineage>
        <taxon>Eukaryota</taxon>
        <taxon>Fungi</taxon>
        <taxon>Dikarya</taxon>
        <taxon>Basidiomycota</taxon>
        <taxon>Agaricomycotina</taxon>
        <taxon>Agaricomycetes</taxon>
        <taxon>Russulales</taxon>
        <taxon>Russulaceae</taxon>
        <taxon>Lactarius</taxon>
    </lineage>
</organism>
<feature type="transmembrane region" description="Helical" evidence="1">
    <location>
        <begin position="53"/>
        <end position="74"/>
    </location>
</feature>
<dbReference type="Proteomes" id="UP001201163">
    <property type="component" value="Unassembled WGS sequence"/>
</dbReference>
<evidence type="ECO:0000313" key="3">
    <source>
        <dbReference type="Proteomes" id="UP001201163"/>
    </source>
</evidence>
<feature type="transmembrane region" description="Helical" evidence="1">
    <location>
        <begin position="200"/>
        <end position="221"/>
    </location>
</feature>
<keyword evidence="1" id="KW-0472">Membrane</keyword>
<feature type="transmembrane region" description="Helical" evidence="1">
    <location>
        <begin position="227"/>
        <end position="245"/>
    </location>
</feature>
<proteinExistence type="predicted"/>
<evidence type="ECO:0000313" key="2">
    <source>
        <dbReference type="EMBL" id="KAH8982680.1"/>
    </source>
</evidence>
<feature type="transmembrane region" description="Helical" evidence="1">
    <location>
        <begin position="157"/>
        <end position="179"/>
    </location>
</feature>
<reference evidence="2" key="1">
    <citation type="submission" date="2022-01" db="EMBL/GenBank/DDBJ databases">
        <title>Comparative genomics reveals a dynamic genome evolution in the ectomycorrhizal milk-cap (Lactarius) mushrooms.</title>
        <authorList>
            <consortium name="DOE Joint Genome Institute"/>
            <person name="Lebreton A."/>
            <person name="Tang N."/>
            <person name="Kuo A."/>
            <person name="LaButti K."/>
            <person name="Drula E."/>
            <person name="Barry K."/>
            <person name="Clum A."/>
            <person name="Lipzen A."/>
            <person name="Mousain D."/>
            <person name="Ng V."/>
            <person name="Wang R."/>
            <person name="Wang X."/>
            <person name="Dai Y."/>
            <person name="Henrissat B."/>
            <person name="Grigoriev I.V."/>
            <person name="Guerin-Laguette A."/>
            <person name="Yu F."/>
            <person name="Martin F.M."/>
        </authorList>
    </citation>
    <scope>NUCLEOTIDE SEQUENCE</scope>
    <source>
        <strain evidence="2">QP</strain>
    </source>
</reference>
<feature type="transmembrane region" description="Helical" evidence="1">
    <location>
        <begin position="20"/>
        <end position="41"/>
    </location>
</feature>
<evidence type="ECO:0000256" key="1">
    <source>
        <dbReference type="SAM" id="Phobius"/>
    </source>
</evidence>
<name>A0AAD4Q6N6_9AGAM</name>
<feature type="transmembrane region" description="Helical" evidence="1">
    <location>
        <begin position="118"/>
        <end position="137"/>
    </location>
</feature>
<protein>
    <submittedName>
        <fullName evidence="2">Uncharacterized protein</fullName>
    </submittedName>
</protein>
<keyword evidence="1" id="KW-0812">Transmembrane</keyword>
<accession>A0AAD4Q6N6</accession>
<dbReference type="AlphaFoldDB" id="A0AAD4Q6N6"/>
<keyword evidence="3" id="KW-1185">Reference proteome</keyword>
<keyword evidence="1" id="KW-1133">Transmembrane helix</keyword>
<gene>
    <name evidence="2" type="ORF">EDB92DRAFT_2117705</name>
</gene>
<comment type="caution">
    <text evidence="2">The sequence shown here is derived from an EMBL/GenBank/DDBJ whole genome shotgun (WGS) entry which is preliminary data.</text>
</comment>
<feature type="transmembrane region" description="Helical" evidence="1">
    <location>
        <begin position="86"/>
        <end position="106"/>
    </location>
</feature>
<dbReference type="EMBL" id="JAKELL010000097">
    <property type="protein sequence ID" value="KAH8982680.1"/>
    <property type="molecule type" value="Genomic_DNA"/>
</dbReference>
<sequence>MVNWLDPATVFAEEVTLVKLVHVIGGIYIWEIVSCLDFEYSVISKKRKFTWSFLLYLGCRWCPLLAVALQFLGFDVSHKINCQACAVLSFMFAYLSFMCTSALIILRVTVLWNHSKIIIALTCAVWIGNTANYAYSLTTLRAAWTGSLCAIFHTVDGRISVLSTFTTDLILLVLMLTGLKRWKNAPKSGGVWQLLCTQGLIWVIIVTLAEVPPTVFILLNLNDPMNLIFQAFALIITPLGAARLYRELIDYPTSNGVVKVVTSGGPHGEHSSPFSHQTYSTKIQHDAEGGSVVLEVKTSDSEVPKGETFEGGNIV</sequence>